<feature type="domain" description="VRR-NUC" evidence="4">
    <location>
        <begin position="1"/>
        <end position="81"/>
    </location>
</feature>
<dbReference type="EMBL" id="CP051428">
    <property type="protein sequence ID" value="QJC53071.1"/>
    <property type="molecule type" value="Genomic_DNA"/>
</dbReference>
<keyword evidence="6" id="KW-1185">Reference proteome</keyword>
<dbReference type="Gene3D" id="3.40.1350.10">
    <property type="match status" value="1"/>
</dbReference>
<organism evidence="5 6">
    <name type="scientific">Paenibacillus albicereus</name>
    <dbReference type="NCBI Taxonomy" id="2726185"/>
    <lineage>
        <taxon>Bacteria</taxon>
        <taxon>Bacillati</taxon>
        <taxon>Bacillota</taxon>
        <taxon>Bacilli</taxon>
        <taxon>Bacillales</taxon>
        <taxon>Paenibacillaceae</taxon>
        <taxon>Paenibacillus</taxon>
    </lineage>
</organism>
<sequence>MKESELERILVRRVRAAGGRAVKWTAPGEAGVPDRIVLLPDGRIAFVEMKAPGGRLAPLQVRWARILQEMGHRHYTIDSREAIDRFVQEELPE</sequence>
<dbReference type="Proteomes" id="UP000502136">
    <property type="component" value="Chromosome"/>
</dbReference>
<dbReference type="InterPro" id="IPR011856">
    <property type="entry name" value="tRNA_endonuc-like_dom_sf"/>
</dbReference>
<dbReference type="SMART" id="SM00990">
    <property type="entry name" value="VRR_NUC"/>
    <property type="match status" value="1"/>
</dbReference>
<dbReference type="KEGG" id="palr:HGI30_16815"/>
<accession>A0A6H2H054</accession>
<dbReference type="GO" id="GO:0004518">
    <property type="term" value="F:nuclease activity"/>
    <property type="evidence" value="ECO:0007669"/>
    <property type="project" value="UniProtKB-KW"/>
</dbReference>
<dbReference type="GO" id="GO:0016788">
    <property type="term" value="F:hydrolase activity, acting on ester bonds"/>
    <property type="evidence" value="ECO:0007669"/>
    <property type="project" value="InterPro"/>
</dbReference>
<keyword evidence="2" id="KW-0540">Nuclease</keyword>
<evidence type="ECO:0000259" key="4">
    <source>
        <dbReference type="SMART" id="SM00990"/>
    </source>
</evidence>
<dbReference type="InterPro" id="IPR014883">
    <property type="entry name" value="VRR_NUC"/>
</dbReference>
<evidence type="ECO:0000256" key="3">
    <source>
        <dbReference type="ARBA" id="ARBA00022801"/>
    </source>
</evidence>
<evidence type="ECO:0000256" key="1">
    <source>
        <dbReference type="ARBA" id="ARBA00001946"/>
    </source>
</evidence>
<evidence type="ECO:0000313" key="5">
    <source>
        <dbReference type="EMBL" id="QJC53071.1"/>
    </source>
</evidence>
<dbReference type="GO" id="GO:0003676">
    <property type="term" value="F:nucleic acid binding"/>
    <property type="evidence" value="ECO:0007669"/>
    <property type="project" value="InterPro"/>
</dbReference>
<evidence type="ECO:0000256" key="2">
    <source>
        <dbReference type="ARBA" id="ARBA00022722"/>
    </source>
</evidence>
<reference evidence="5 6" key="1">
    <citation type="submission" date="2020-04" db="EMBL/GenBank/DDBJ databases">
        <title>Novel Paenibacillus strain UniB2 isolated from commercial digestive syrup.</title>
        <authorList>
            <person name="Thorat V."/>
            <person name="Kirdat K."/>
            <person name="Tiwarekar B."/>
            <person name="Yadav A."/>
        </authorList>
    </citation>
    <scope>NUCLEOTIDE SEQUENCE [LARGE SCALE GENOMIC DNA]</scope>
    <source>
        <strain evidence="5 6">UniB2</strain>
    </source>
</reference>
<dbReference type="Pfam" id="PF08774">
    <property type="entry name" value="VRR_NUC"/>
    <property type="match status" value="1"/>
</dbReference>
<proteinExistence type="predicted"/>
<comment type="cofactor">
    <cofactor evidence="1">
        <name>Mg(2+)</name>
        <dbReference type="ChEBI" id="CHEBI:18420"/>
    </cofactor>
</comment>
<evidence type="ECO:0000313" key="6">
    <source>
        <dbReference type="Proteomes" id="UP000502136"/>
    </source>
</evidence>
<protein>
    <submittedName>
        <fullName evidence="5">VRR-NUC domain-containing protein</fullName>
    </submittedName>
</protein>
<name>A0A6H2H054_9BACL</name>
<dbReference type="AlphaFoldDB" id="A0A6H2H054"/>
<keyword evidence="3" id="KW-0378">Hydrolase</keyword>
<gene>
    <name evidence="5" type="ORF">HGI30_16815</name>
</gene>